<keyword evidence="3" id="KW-1185">Reference proteome</keyword>
<dbReference type="HOGENOM" id="CLU_362440_0_0_12"/>
<dbReference type="KEGG" id="tpi:TREPR_2078"/>
<dbReference type="RefSeq" id="WP_015708089.1">
    <property type="nucleotide sequence ID" value="NC_015578.1"/>
</dbReference>
<reference evidence="2 3" key="2">
    <citation type="journal article" date="2011" name="ISME J.">
        <title>RNA-seq reveals cooperative metabolic interactions between two termite-gut spirochete species in co-culture.</title>
        <authorList>
            <person name="Rosenthal A.Z."/>
            <person name="Matson E.G."/>
            <person name="Eldar A."/>
            <person name="Leadbetter J.R."/>
        </authorList>
    </citation>
    <scope>NUCLEOTIDE SEQUENCE [LARGE SCALE GENOMIC DNA]</scope>
    <source>
        <strain evidence="3">ATCC BAA-887 / DSM 12427 / ZAS-2</strain>
    </source>
</reference>
<dbReference type="InterPro" id="IPR013783">
    <property type="entry name" value="Ig-like_fold"/>
</dbReference>
<name>F5YJR1_TREPZ</name>
<keyword evidence="2" id="KW-0449">Lipoprotein</keyword>
<evidence type="ECO:0000313" key="3">
    <source>
        <dbReference type="Proteomes" id="UP000009223"/>
    </source>
</evidence>
<proteinExistence type="predicted"/>
<keyword evidence="1" id="KW-0732">Signal</keyword>
<accession>F5YJR1</accession>
<dbReference type="Proteomes" id="UP000009223">
    <property type="component" value="Chromosome"/>
</dbReference>
<dbReference type="AlphaFoldDB" id="F5YJR1"/>
<protein>
    <submittedName>
        <fullName evidence="2">Putative lipoprotein</fullName>
    </submittedName>
</protein>
<reference evidence="3" key="1">
    <citation type="submission" date="2009-12" db="EMBL/GenBank/DDBJ databases">
        <title>Complete sequence of Treponema primitia strain ZAS-2.</title>
        <authorList>
            <person name="Tetu S.G."/>
            <person name="Matson E."/>
            <person name="Ren Q."/>
            <person name="Seshadri R."/>
            <person name="Elbourne L."/>
            <person name="Hassan K.A."/>
            <person name="Durkin A."/>
            <person name="Radune D."/>
            <person name="Mohamoud Y."/>
            <person name="Shay R."/>
            <person name="Jin S."/>
            <person name="Zhang X."/>
            <person name="Lucey K."/>
            <person name="Ballor N.R."/>
            <person name="Ottesen E."/>
            <person name="Rosenthal R."/>
            <person name="Allen A."/>
            <person name="Leadbetter J.R."/>
            <person name="Paulsen I.T."/>
        </authorList>
    </citation>
    <scope>NUCLEOTIDE SEQUENCE [LARGE SCALE GENOMIC DNA]</scope>
    <source>
        <strain evidence="3">ATCC BAA-887 / DSM 12427 / ZAS-2</strain>
    </source>
</reference>
<evidence type="ECO:0000313" key="2">
    <source>
        <dbReference type="EMBL" id="AEF84313.1"/>
    </source>
</evidence>
<organism evidence="2 3">
    <name type="scientific">Treponema primitia (strain ATCC BAA-887 / DSM 12427 / ZAS-2)</name>
    <dbReference type="NCBI Taxonomy" id="545694"/>
    <lineage>
        <taxon>Bacteria</taxon>
        <taxon>Pseudomonadati</taxon>
        <taxon>Spirochaetota</taxon>
        <taxon>Spirochaetia</taxon>
        <taxon>Spirochaetales</taxon>
        <taxon>Treponemataceae</taxon>
        <taxon>Treponema</taxon>
    </lineage>
</organism>
<dbReference type="STRING" id="545694.TREPR_2078"/>
<dbReference type="Gene3D" id="2.60.40.10">
    <property type="entry name" value="Immunoglobulins"/>
    <property type="match status" value="1"/>
</dbReference>
<dbReference type="PROSITE" id="PS51257">
    <property type="entry name" value="PROKAR_LIPOPROTEIN"/>
    <property type="match status" value="1"/>
</dbReference>
<feature type="signal peptide" evidence="1">
    <location>
        <begin position="1"/>
        <end position="24"/>
    </location>
</feature>
<dbReference type="EMBL" id="CP001843">
    <property type="protein sequence ID" value="AEF84313.1"/>
    <property type="molecule type" value="Genomic_DNA"/>
</dbReference>
<gene>
    <name evidence="2" type="ordered locus">TREPR_2078</name>
</gene>
<feature type="chain" id="PRO_5003329774" evidence="1">
    <location>
        <begin position="25"/>
        <end position="771"/>
    </location>
</feature>
<evidence type="ECO:0000256" key="1">
    <source>
        <dbReference type="SAM" id="SignalP"/>
    </source>
</evidence>
<sequence>MYKKLSLVSLAILVLISCENPIQAGLGNKVDIEPPKVNLVSPSPSKNPFIWGSNVSFEINATDDMSISRVSITVTGKKPDGSGNVSITKDATSYISSNGGNYLVTLDTLNELGFEGLNGDVTVKLQAWDGTGKAVVSEELPFRVKNGPPTVEVQTPLKEEDKELAEMISGGYLGGVANDDMGIAQGYPKIKFWLDGNDEPDDWSDMDSDYPDDGKKFVNFRYYGIAPDAHPYKPSSTVKPQGLPTGTYSYRLLVWDGILEDGKQIHVAQYPPKEDAPWKLEIIKANELPKITFTPLVNDYQNKEFTIEANLSHSAGIGIATLSVRKAGDAAATILARAEFTANTLASDPPERMERILKSHVITPGTPYEQTDFDPKYTDEDLEDYTFTDGEYEFTVATTSNQGSESSKAYTVYIDTTPPEVDVSRIQPNVEESEATDKMKQFIVNGFIAADVVANDANNIGYDKEQSDYREIKYLISTSKEDDPVTLYNNAAATFFDAPEAPVYKKAGTSASVVIDTTAFTSRLNYLHIVAKDKAGNYKRSVVLLDADQDTDKPKIVLTSLVDTIGTEAALLATTDNRLLNTRVIQGSFLDDDGVRLEDIIWKNDNTGSVKFYNKDGAPITGTVDVVISPLAPTPVPPALPRKEVSFTATLSTDVPDGIYSFEIGIADDKITKNYLQTGTAITTVLNASPAASQHVYFILDTKSPVLTETIINTDAVTRQSMGFSLGGTVSDLVGMKSLVISEQGNVRSKAKFGSQFRGDGIHLDLPGHGG</sequence>